<dbReference type="Proteomes" id="UP000008148">
    <property type="component" value="Chromosome"/>
</dbReference>
<keyword evidence="2" id="KW-1185">Reference proteome</keyword>
<proteinExistence type="predicted"/>
<evidence type="ECO:0000313" key="2">
    <source>
        <dbReference type="Proteomes" id="UP000008148"/>
    </source>
</evidence>
<reference evidence="1 2" key="1">
    <citation type="submission" date="2007-08" db="EMBL/GenBank/DDBJ databases">
        <authorList>
            <consortium name="The Citrobacter koseri Genome Sequencing Project"/>
            <person name="McClelland M."/>
            <person name="Sanderson E.K."/>
            <person name="Porwollik S."/>
            <person name="Spieth J."/>
            <person name="Clifton W.S."/>
            <person name="Latreille P."/>
            <person name="Courtney L."/>
            <person name="Wang C."/>
            <person name="Pepin K."/>
            <person name="Bhonagiri V."/>
            <person name="Nash W."/>
            <person name="Johnson M."/>
            <person name="Thiruvilangam P."/>
            <person name="Wilson R."/>
        </authorList>
    </citation>
    <scope>NUCLEOTIDE SEQUENCE [LARGE SCALE GENOMIC DNA]</scope>
    <source>
        <strain evidence="2">ATCC BAA-895 / CDC 4225-83 / SGSC4696</strain>
    </source>
</reference>
<dbReference type="EMBL" id="CP000822">
    <property type="protein sequence ID" value="ABV16019.1"/>
    <property type="molecule type" value="Genomic_DNA"/>
</dbReference>
<organism evidence="1 2">
    <name type="scientific">Citrobacter koseri (strain ATCC BAA-895 / CDC 4225-83 / SGSC4696)</name>
    <dbReference type="NCBI Taxonomy" id="290338"/>
    <lineage>
        <taxon>Bacteria</taxon>
        <taxon>Pseudomonadati</taxon>
        <taxon>Pseudomonadota</taxon>
        <taxon>Gammaproteobacteria</taxon>
        <taxon>Enterobacterales</taxon>
        <taxon>Enterobacteriaceae</taxon>
        <taxon>Citrobacter</taxon>
    </lineage>
</organism>
<evidence type="ECO:0000313" key="1">
    <source>
        <dbReference type="EMBL" id="ABV16019.1"/>
    </source>
</evidence>
<accession>A8ARA7</accession>
<dbReference type="KEGG" id="cko:CKO_04975"/>
<protein>
    <submittedName>
        <fullName evidence="1">Uncharacterized protein</fullName>
    </submittedName>
</protein>
<name>A8ARA7_CITK8</name>
<dbReference type="AlphaFoldDB" id="A8ARA7"/>
<dbReference type="HOGENOM" id="CLU_3116099_0_0_6"/>
<sequence>MRCRRRIRHESGESAYPHSHCINPGKFSFHRVIIIVEPSPDPAAAPGDAE</sequence>
<gene>
    <name evidence="1" type="ordered locus">CKO_04975</name>
</gene>